<gene>
    <name evidence="1" type="ORF">SAMN04487893_11356</name>
</gene>
<dbReference type="RefSeq" id="WP_090680127.1">
    <property type="nucleotide sequence ID" value="NZ_FORU01000013.1"/>
</dbReference>
<dbReference type="STRING" id="1150112.SAMN04487893_11356"/>
<dbReference type="OrthoDB" id="1418723at2"/>
<evidence type="ECO:0000313" key="1">
    <source>
        <dbReference type="EMBL" id="SFJ69518.1"/>
    </source>
</evidence>
<protein>
    <submittedName>
        <fullName evidence="1">Uncharacterized protein</fullName>
    </submittedName>
</protein>
<name>A0A1I3TEC9_9FLAO</name>
<evidence type="ECO:0000313" key="2">
    <source>
        <dbReference type="Proteomes" id="UP000243887"/>
    </source>
</evidence>
<dbReference type="AlphaFoldDB" id="A0A1I3TEC9"/>
<accession>A0A1I3TEC9</accession>
<keyword evidence="2" id="KW-1185">Reference proteome</keyword>
<organism evidence="1 2">
    <name type="scientific">Myroides guanonis</name>
    <dbReference type="NCBI Taxonomy" id="1150112"/>
    <lineage>
        <taxon>Bacteria</taxon>
        <taxon>Pseudomonadati</taxon>
        <taxon>Bacteroidota</taxon>
        <taxon>Flavobacteriia</taxon>
        <taxon>Flavobacteriales</taxon>
        <taxon>Flavobacteriaceae</taxon>
        <taxon>Myroides</taxon>
    </lineage>
</organism>
<dbReference type="Proteomes" id="UP000243887">
    <property type="component" value="Unassembled WGS sequence"/>
</dbReference>
<reference evidence="2" key="1">
    <citation type="submission" date="2016-10" db="EMBL/GenBank/DDBJ databases">
        <authorList>
            <person name="Varghese N."/>
            <person name="Submissions S."/>
        </authorList>
    </citation>
    <scope>NUCLEOTIDE SEQUENCE [LARGE SCALE GENOMIC DNA]</scope>
    <source>
        <strain evidence="2">DSM 26542</strain>
    </source>
</reference>
<dbReference type="EMBL" id="FORU01000013">
    <property type="protein sequence ID" value="SFJ69518.1"/>
    <property type="molecule type" value="Genomic_DNA"/>
</dbReference>
<sequence>MIVALTVSLFPSSGMDNANELKSQDEKISKKHDLLNKPDLEGTFFKAIAQESLQSISISKNGIVYTSIKPNQRIVFPFVEARTEGEGRVFVSETKNEEIEIVIYEDETSREFLDGRFDHSVAVRLVRKQELKDIVVDFAGFGYYQYNHELSGNWIFQTFEDKRIEQLNINQIPMICIDTHTRSFSGSGGNYMIYGNIRCEGDFIDFEVIMAPEPKNEEFLNEKELLLVLQECDRFEVNEEFLYLFQKEKLKLSFIKDTY</sequence>
<proteinExistence type="predicted"/>